<dbReference type="RefSeq" id="WP_015333297.1">
    <property type="nucleotide sequence ID" value="NC_020054.1"/>
</dbReference>
<accession>I0KDJ5</accession>
<feature type="chain" id="PRO_5003631444" description="DUF3823 domain-containing protein" evidence="1">
    <location>
        <begin position="20"/>
        <end position="231"/>
    </location>
</feature>
<evidence type="ECO:0000313" key="4">
    <source>
        <dbReference type="EMBL" id="CCH02198.1"/>
    </source>
</evidence>
<dbReference type="Proteomes" id="UP000011058">
    <property type="component" value="Chromosome"/>
</dbReference>
<dbReference type="OrthoDB" id="1433240at2"/>
<dbReference type="PATRIC" id="fig|1166018.3.peg.1153"/>
<dbReference type="STRING" id="1166018.FAES_4198"/>
<feature type="domain" description="DUF3823" evidence="3">
    <location>
        <begin position="124"/>
        <end position="228"/>
    </location>
</feature>
<feature type="signal peptide" evidence="1">
    <location>
        <begin position="1"/>
        <end position="19"/>
    </location>
</feature>
<reference evidence="4 5" key="1">
    <citation type="journal article" date="2012" name="J. Bacteriol.">
        <title>Genome Sequence of Fibrella aestuarina BUZ 2T, a Filamentous Marine Bacterium.</title>
        <authorList>
            <person name="Filippini M."/>
            <person name="Qi W."/>
            <person name="Blom J."/>
            <person name="Goesmann A."/>
            <person name="Smits T.H."/>
            <person name="Bagheri H.C."/>
        </authorList>
    </citation>
    <scope>NUCLEOTIDE SEQUENCE [LARGE SCALE GENOMIC DNA]</scope>
    <source>
        <strain evidence="5">BUZ 2T</strain>
    </source>
</reference>
<dbReference type="Pfam" id="PF18003">
    <property type="entry name" value="DUF3823_C"/>
    <property type="match status" value="1"/>
</dbReference>
<dbReference type="Gene3D" id="2.60.40.2060">
    <property type="match status" value="1"/>
</dbReference>
<evidence type="ECO:0000259" key="2">
    <source>
        <dbReference type="Pfam" id="PF12866"/>
    </source>
</evidence>
<proteinExistence type="predicted"/>
<dbReference type="KEGG" id="fae:FAES_4198"/>
<dbReference type="Gene3D" id="2.60.40.1120">
    <property type="entry name" value="Carboxypeptidase-like, regulatory domain"/>
    <property type="match status" value="1"/>
</dbReference>
<dbReference type="HOGENOM" id="CLU_105795_0_0_10"/>
<gene>
    <name evidence="4" type="ORF">FAES_4198</name>
</gene>
<protein>
    <recommendedName>
        <fullName evidence="6">DUF3823 domain-containing protein</fullName>
    </recommendedName>
</protein>
<sequence length="231" mass="25434">MKRLLFYGLVLLAGLAVTACDYDNYAAPQSYLKGRIVYKGEPIGVEYNNVTFELWEPGWQKRTPITVTVDQDGSYSALLFDATYKMYIPSAQGPFRTIRKDNSDTTTVALSGSQTMDIEVMPYYMIRNARLVSASRKVTGTASLEKIITDANARNVERVSLYVSKTQFVDGRTSVATKDLTGADLTNLANLSLSVDVPALTPAQSFAYARIGVKIAGVEDMLFSPVQKIQL</sequence>
<keyword evidence="1" id="KW-0732">Signal</keyword>
<name>I0KDJ5_9BACT</name>
<dbReference type="eggNOG" id="ENOG502Z8TV">
    <property type="taxonomic scope" value="Bacteria"/>
</dbReference>
<organism evidence="4 5">
    <name type="scientific">Fibrella aestuarina BUZ 2</name>
    <dbReference type="NCBI Taxonomy" id="1166018"/>
    <lineage>
        <taxon>Bacteria</taxon>
        <taxon>Pseudomonadati</taxon>
        <taxon>Bacteroidota</taxon>
        <taxon>Cytophagia</taxon>
        <taxon>Cytophagales</taxon>
        <taxon>Spirosomataceae</taxon>
        <taxon>Fibrella</taxon>
    </lineage>
</organism>
<evidence type="ECO:0000256" key="1">
    <source>
        <dbReference type="SAM" id="SignalP"/>
    </source>
</evidence>
<dbReference type="PROSITE" id="PS51257">
    <property type="entry name" value="PROKAR_LIPOPROTEIN"/>
    <property type="match status" value="1"/>
</dbReference>
<dbReference type="AlphaFoldDB" id="I0KDJ5"/>
<dbReference type="InterPro" id="IPR024278">
    <property type="entry name" value="DUF3823_N"/>
</dbReference>
<dbReference type="EMBL" id="HE796683">
    <property type="protein sequence ID" value="CCH02198.1"/>
    <property type="molecule type" value="Genomic_DNA"/>
</dbReference>
<evidence type="ECO:0008006" key="6">
    <source>
        <dbReference type="Google" id="ProtNLM"/>
    </source>
</evidence>
<dbReference type="InterPro" id="IPR041186">
    <property type="entry name" value="DUF3823_C"/>
</dbReference>
<dbReference type="Pfam" id="PF12866">
    <property type="entry name" value="DUF3823"/>
    <property type="match status" value="1"/>
</dbReference>
<keyword evidence="5" id="KW-1185">Reference proteome</keyword>
<evidence type="ECO:0000313" key="5">
    <source>
        <dbReference type="Proteomes" id="UP000011058"/>
    </source>
</evidence>
<evidence type="ECO:0000259" key="3">
    <source>
        <dbReference type="Pfam" id="PF18003"/>
    </source>
</evidence>
<feature type="domain" description="DUF3823" evidence="2">
    <location>
        <begin position="30"/>
        <end position="121"/>
    </location>
</feature>